<sequence length="408" mass="43492">MKYKVLASAATLFLISGNLVADVPPSDSDAGKEMQILVHKYMNKHPGVSVDQAITRLAVQEELGQAFAELRGEFSDRLSAISLQHEPDQHILVELTGQDPVPDRTVRTRSGATRVTFETGNAHTSKEFYDILDRNKALIYSLIPGVTGISGYPGDNRLVILIEGDAALADSMRTNVRKLERVTGFNIDVEPNNPKSTNMEYVVGGAVLQNNNSYCTSGFPVKHTATGRRGITTAGHCPNELIYGNYATGDGKYTVPLTYVAGLEDASHDVQWHTVGSNMPLNEVYGTSISDSGRRAITSMWNNAEIGQEMCFRGVRSGYSCGTVVDNKHSPGIACGPGENIPCANAWIRITGDQLACAPGDSGAAIFQGNSGYGIVTKGNSTTPMPGDCKGVTAMPWGAISALGLSSS</sequence>
<gene>
    <name evidence="2" type="ORF">XTPLMG728_0864</name>
</gene>
<reference evidence="2 3" key="1">
    <citation type="submission" date="2015-07" db="EMBL/GenBank/DDBJ databases">
        <authorList>
            <person name="Noorani M."/>
        </authorList>
    </citation>
    <scope>NUCLEOTIDE SEQUENCE [LARGE SCALE GENOMIC DNA]</scope>
    <source>
        <strain evidence="2">LMG728</strain>
    </source>
</reference>
<dbReference type="InterPro" id="IPR009003">
    <property type="entry name" value="Peptidase_S1_PA"/>
</dbReference>
<protein>
    <submittedName>
        <fullName evidence="2">Putative secreted protein</fullName>
    </submittedName>
</protein>
<accession>A0A0K2ZKA7</accession>
<dbReference type="Proteomes" id="UP000041247">
    <property type="component" value="Unassembled WGS sequence"/>
</dbReference>
<dbReference type="RefSeq" id="WP_068820387.1">
    <property type="nucleotide sequence ID" value="NZ_CP076250.1"/>
</dbReference>
<evidence type="ECO:0000313" key="2">
    <source>
        <dbReference type="EMBL" id="CTP85377.1"/>
    </source>
</evidence>
<evidence type="ECO:0000313" key="3">
    <source>
        <dbReference type="Proteomes" id="UP000041247"/>
    </source>
</evidence>
<keyword evidence="1" id="KW-0732">Signal</keyword>
<proteinExistence type="predicted"/>
<dbReference type="Gene3D" id="2.40.10.10">
    <property type="entry name" value="Trypsin-like serine proteases"/>
    <property type="match status" value="2"/>
</dbReference>
<organism evidence="2 3">
    <name type="scientific">Xanthomonas graminis pv. poae</name>
    <dbReference type="NCBI Taxonomy" id="227946"/>
    <lineage>
        <taxon>Bacteria</taxon>
        <taxon>Pseudomonadati</taxon>
        <taxon>Pseudomonadota</taxon>
        <taxon>Gammaproteobacteria</taxon>
        <taxon>Lysobacterales</taxon>
        <taxon>Lysobacteraceae</taxon>
        <taxon>Xanthomonas</taxon>
        <taxon>Xanthomonas translucens group</taxon>
        <taxon>Xanthomonas graminis</taxon>
    </lineage>
</organism>
<dbReference type="SUPFAM" id="SSF50494">
    <property type="entry name" value="Trypsin-like serine proteases"/>
    <property type="match status" value="1"/>
</dbReference>
<name>A0A0K2ZKA7_9XANT</name>
<dbReference type="EMBL" id="CXOK01000024">
    <property type="protein sequence ID" value="CTP85377.1"/>
    <property type="molecule type" value="Genomic_DNA"/>
</dbReference>
<dbReference type="InterPro" id="IPR043504">
    <property type="entry name" value="Peptidase_S1_PA_chymotrypsin"/>
</dbReference>
<feature type="signal peptide" evidence="1">
    <location>
        <begin position="1"/>
        <end position="21"/>
    </location>
</feature>
<dbReference type="AlphaFoldDB" id="A0A0K2ZKA7"/>
<feature type="chain" id="PRO_5005492657" evidence="1">
    <location>
        <begin position="22"/>
        <end position="408"/>
    </location>
</feature>
<evidence type="ECO:0000256" key="1">
    <source>
        <dbReference type="SAM" id="SignalP"/>
    </source>
</evidence>